<evidence type="ECO:0000313" key="3">
    <source>
        <dbReference type="Proteomes" id="UP001390339"/>
    </source>
</evidence>
<gene>
    <name evidence="2" type="ORF">PGQ11_015194</name>
</gene>
<proteinExistence type="predicted"/>
<accession>A0ABR2HLU7</accession>
<comment type="caution">
    <text evidence="2">The sequence shown here is derived from an EMBL/GenBank/DDBJ whole genome shotgun (WGS) entry which is preliminary data.</text>
</comment>
<reference evidence="2 3" key="1">
    <citation type="journal article" date="2024" name="IMA Fungus">
        <title>Apiospora arundinis, a panoply of carbohydrate-active enzymes and secondary metabolites.</title>
        <authorList>
            <person name="Sorensen T."/>
            <person name="Petersen C."/>
            <person name="Muurmann A.T."/>
            <person name="Christiansen J.V."/>
            <person name="Brundto M.L."/>
            <person name="Overgaard C.K."/>
            <person name="Boysen A.T."/>
            <person name="Wollenberg R.D."/>
            <person name="Larsen T.O."/>
            <person name="Sorensen J.L."/>
            <person name="Nielsen K.L."/>
            <person name="Sondergaard T.E."/>
        </authorList>
    </citation>
    <scope>NUCLEOTIDE SEQUENCE [LARGE SCALE GENOMIC DNA]</scope>
    <source>
        <strain evidence="2 3">AAU 773</strain>
    </source>
</reference>
<evidence type="ECO:0000256" key="1">
    <source>
        <dbReference type="SAM" id="MobiDB-lite"/>
    </source>
</evidence>
<dbReference type="EMBL" id="JAPCWZ010000010">
    <property type="protein sequence ID" value="KAK8848714.1"/>
    <property type="molecule type" value="Genomic_DNA"/>
</dbReference>
<organism evidence="2 3">
    <name type="scientific">Apiospora arundinis</name>
    <dbReference type="NCBI Taxonomy" id="335852"/>
    <lineage>
        <taxon>Eukaryota</taxon>
        <taxon>Fungi</taxon>
        <taxon>Dikarya</taxon>
        <taxon>Ascomycota</taxon>
        <taxon>Pezizomycotina</taxon>
        <taxon>Sordariomycetes</taxon>
        <taxon>Xylariomycetidae</taxon>
        <taxon>Amphisphaeriales</taxon>
        <taxon>Apiosporaceae</taxon>
        <taxon>Apiospora</taxon>
    </lineage>
</organism>
<sequence>MTPKKTYMPVTLEELERRYSTLSLKVLDEQSDRTSRFPGGKVDISANSFKDKKGYSQKPPMKASTKEELIKEIDDLIELCEQTNATADRKGEESRAEETRSKLTVLMRVVLGSL</sequence>
<protein>
    <submittedName>
        <fullName evidence="2">Uncharacterized protein</fullName>
    </submittedName>
</protein>
<keyword evidence="3" id="KW-1185">Reference proteome</keyword>
<feature type="region of interest" description="Disordered" evidence="1">
    <location>
        <begin position="35"/>
        <end position="66"/>
    </location>
</feature>
<name>A0ABR2HLU7_9PEZI</name>
<evidence type="ECO:0000313" key="2">
    <source>
        <dbReference type="EMBL" id="KAK8848714.1"/>
    </source>
</evidence>
<dbReference type="Proteomes" id="UP001390339">
    <property type="component" value="Unassembled WGS sequence"/>
</dbReference>